<organism evidence="1 2">
    <name type="scientific">Cetraspora pellucida</name>
    <dbReference type="NCBI Taxonomy" id="1433469"/>
    <lineage>
        <taxon>Eukaryota</taxon>
        <taxon>Fungi</taxon>
        <taxon>Fungi incertae sedis</taxon>
        <taxon>Mucoromycota</taxon>
        <taxon>Glomeromycotina</taxon>
        <taxon>Glomeromycetes</taxon>
        <taxon>Diversisporales</taxon>
        <taxon>Gigasporaceae</taxon>
        <taxon>Cetraspora</taxon>
    </lineage>
</organism>
<reference evidence="1" key="1">
    <citation type="submission" date="2021-06" db="EMBL/GenBank/DDBJ databases">
        <authorList>
            <person name="Kallberg Y."/>
            <person name="Tangrot J."/>
            <person name="Rosling A."/>
        </authorList>
    </citation>
    <scope>NUCLEOTIDE SEQUENCE</scope>
    <source>
        <strain evidence="1">28 12/20/2015</strain>
    </source>
</reference>
<proteinExistence type="predicted"/>
<evidence type="ECO:0000313" key="1">
    <source>
        <dbReference type="EMBL" id="CAG8551982.1"/>
    </source>
</evidence>
<evidence type="ECO:0000313" key="2">
    <source>
        <dbReference type="Proteomes" id="UP000789366"/>
    </source>
</evidence>
<gene>
    <name evidence="1" type="ORF">SPELUC_LOCUS5248</name>
</gene>
<sequence>IPCLNKTPRPNNLNKHKNRQWTAWEKLFMIAYLEKIPGATVRRTADLFKVQPMQIREWRNKQGELMMAQPHVKRLNSGAKPSYPDLEVELADWVQSLRNELKSVSRSMVQIKAVALAKSQQYTLQYPNIVLTDGSEENLIFDYDQVEGYKADGFIFSNSETTSIQQSLSLHQHLHHQDFSHQQGFLPQQHFLLQGFSPQQHFVQQDLSSQQHFSLQEGPSQQRPLSQQHLLYHQYSLPQQNPAAQQPQQNITAQQYPLSQQNIAAQQYPLLQQNLTAQQCFSFQPYLSDQSNSLDVQGVEFERYYTQNEVESYANQWVK</sequence>
<protein>
    <submittedName>
        <fullName evidence="1">12981_t:CDS:1</fullName>
    </submittedName>
</protein>
<feature type="non-terminal residue" evidence="1">
    <location>
        <position position="1"/>
    </location>
</feature>
<accession>A0ACA9LVM5</accession>
<dbReference type="EMBL" id="CAJVPW010005218">
    <property type="protein sequence ID" value="CAG8551982.1"/>
    <property type="molecule type" value="Genomic_DNA"/>
</dbReference>
<keyword evidence="2" id="KW-1185">Reference proteome</keyword>
<name>A0ACA9LVM5_9GLOM</name>
<comment type="caution">
    <text evidence="1">The sequence shown here is derived from an EMBL/GenBank/DDBJ whole genome shotgun (WGS) entry which is preliminary data.</text>
</comment>
<dbReference type="Proteomes" id="UP000789366">
    <property type="component" value="Unassembled WGS sequence"/>
</dbReference>